<dbReference type="AlphaFoldDB" id="A0A8J8P370"/>
<evidence type="ECO:0000313" key="2">
    <source>
        <dbReference type="Proteomes" id="UP000785679"/>
    </source>
</evidence>
<gene>
    <name evidence="1" type="ORF">FGO68_gene12954</name>
</gene>
<dbReference type="Proteomes" id="UP000785679">
    <property type="component" value="Unassembled WGS sequence"/>
</dbReference>
<comment type="caution">
    <text evidence="1">The sequence shown here is derived from an EMBL/GenBank/DDBJ whole genome shotgun (WGS) entry which is preliminary data.</text>
</comment>
<organism evidence="1 2">
    <name type="scientific">Halteria grandinella</name>
    <dbReference type="NCBI Taxonomy" id="5974"/>
    <lineage>
        <taxon>Eukaryota</taxon>
        <taxon>Sar</taxon>
        <taxon>Alveolata</taxon>
        <taxon>Ciliophora</taxon>
        <taxon>Intramacronucleata</taxon>
        <taxon>Spirotrichea</taxon>
        <taxon>Stichotrichia</taxon>
        <taxon>Sporadotrichida</taxon>
        <taxon>Halteriidae</taxon>
        <taxon>Halteria</taxon>
    </lineage>
</organism>
<evidence type="ECO:0000313" key="1">
    <source>
        <dbReference type="EMBL" id="TNV86262.1"/>
    </source>
</evidence>
<proteinExistence type="predicted"/>
<accession>A0A8J8P370</accession>
<reference evidence="1" key="1">
    <citation type="submission" date="2019-06" db="EMBL/GenBank/DDBJ databases">
        <authorList>
            <person name="Zheng W."/>
        </authorList>
    </citation>
    <scope>NUCLEOTIDE SEQUENCE</scope>
    <source>
        <strain evidence="1">QDHG01</strain>
    </source>
</reference>
<protein>
    <submittedName>
        <fullName evidence="1">Uncharacterized protein</fullName>
    </submittedName>
</protein>
<sequence length="79" mass="8898">MPKVNYNGKSEDESKLVNQAMVDFLHTLLVYIDPREVLHVLSKIHSAPSFMDLVPKLVQSSDAMAQELVKEGEEPSLFL</sequence>
<dbReference type="EMBL" id="RRYP01001201">
    <property type="protein sequence ID" value="TNV86262.1"/>
    <property type="molecule type" value="Genomic_DNA"/>
</dbReference>
<keyword evidence="2" id="KW-1185">Reference proteome</keyword>
<name>A0A8J8P370_HALGN</name>